<evidence type="ECO:0000313" key="7">
    <source>
        <dbReference type="EMBL" id="GCB64869.1"/>
    </source>
</evidence>
<dbReference type="InterPro" id="IPR034913">
    <property type="entry name" value="mS27/PTCD2"/>
</dbReference>
<dbReference type="PROSITE" id="PS51375">
    <property type="entry name" value="PPR"/>
    <property type="match status" value="1"/>
</dbReference>
<dbReference type="InterPro" id="IPR034629">
    <property type="entry name" value="PTCD2"/>
</dbReference>
<dbReference type="Proteomes" id="UP000288216">
    <property type="component" value="Unassembled WGS sequence"/>
</dbReference>
<dbReference type="GO" id="GO:0005739">
    <property type="term" value="C:mitochondrion"/>
    <property type="evidence" value="ECO:0007669"/>
    <property type="project" value="UniProtKB-SubCell"/>
</dbReference>
<evidence type="ECO:0000256" key="5">
    <source>
        <dbReference type="ARBA" id="ARBA00023128"/>
    </source>
</evidence>
<dbReference type="NCBIfam" id="TIGR00756">
    <property type="entry name" value="PPR"/>
    <property type="match status" value="1"/>
</dbReference>
<dbReference type="PANTHER" id="PTHR14700">
    <property type="entry name" value="PENTATRICOPEPTIDE REPEAT-CONTAINING PROTEIN 2, MITOCHONDRIAL"/>
    <property type="match status" value="1"/>
</dbReference>
<dbReference type="Gene3D" id="1.25.40.10">
    <property type="entry name" value="Tetratricopeptide repeat domain"/>
    <property type="match status" value="1"/>
</dbReference>
<dbReference type="AlphaFoldDB" id="A0A401NVH5"/>
<proteinExistence type="inferred from homology"/>
<dbReference type="GO" id="GO:0007005">
    <property type="term" value="P:mitochondrion organization"/>
    <property type="evidence" value="ECO:0007669"/>
    <property type="project" value="TreeGrafter"/>
</dbReference>
<protein>
    <recommendedName>
        <fullName evidence="3">Pentatricopeptide repeat-containing protein 2, mitochondrial</fullName>
    </recommendedName>
</protein>
<name>A0A401NVH5_SCYTO</name>
<organism evidence="7 8">
    <name type="scientific">Scyliorhinus torazame</name>
    <name type="common">Cloudy catshark</name>
    <name type="synonym">Catulus torazame</name>
    <dbReference type="NCBI Taxonomy" id="75743"/>
    <lineage>
        <taxon>Eukaryota</taxon>
        <taxon>Metazoa</taxon>
        <taxon>Chordata</taxon>
        <taxon>Craniata</taxon>
        <taxon>Vertebrata</taxon>
        <taxon>Chondrichthyes</taxon>
        <taxon>Elasmobranchii</taxon>
        <taxon>Galeomorphii</taxon>
        <taxon>Galeoidea</taxon>
        <taxon>Carcharhiniformes</taxon>
        <taxon>Scyliorhinidae</taxon>
        <taxon>Scyliorhinus</taxon>
    </lineage>
</organism>
<dbReference type="STRING" id="75743.A0A401NVH5"/>
<comment type="subcellular location">
    <subcellularLocation>
        <location evidence="1">Mitochondrion</location>
    </subcellularLocation>
</comment>
<feature type="repeat" description="PPR" evidence="6">
    <location>
        <begin position="155"/>
        <end position="189"/>
    </location>
</feature>
<gene>
    <name evidence="7" type="ORF">scyTo_0013393</name>
</gene>
<evidence type="ECO:0000256" key="1">
    <source>
        <dbReference type="ARBA" id="ARBA00004173"/>
    </source>
</evidence>
<dbReference type="EMBL" id="BFAA01006818">
    <property type="protein sequence ID" value="GCB64869.1"/>
    <property type="molecule type" value="Genomic_DNA"/>
</dbReference>
<dbReference type="InterPro" id="IPR002885">
    <property type="entry name" value="PPR_rpt"/>
</dbReference>
<sequence>MAVIVTRGLSVLFQNVRGCTFLHQHKARDCWRCVKRYLLSDNVIRLLEFQQKKVAIANQMYISRDQYFTNIEEKLKNNELLLKNDLKTLLHLCQTPANVEVAKNIIYRYHAENRNMAFGEFKFGPLFMRLCYELGLEETAEEVVKDQNLKGFFSDSTSFNIVMDMLFMKGSYERALGILLEMKNQGIKFSKDTYTLAFAVCYKMDTDESYKICNMLLEESATRGDFVPRHAFCFAVAFAIKQNDVVKARSIYSHIMRTDSKICLNLHVLLLALSGAQQHLLSVLEKAVVNNVPKFVKKMDFSQEVVAAVRETLENNTELQSRFEDVCKMLKISGQITALSLDDMLCHTPNGKKPLNPLLDARKISRRTFKPLHSALLSE</sequence>
<evidence type="ECO:0000256" key="4">
    <source>
        <dbReference type="ARBA" id="ARBA00022664"/>
    </source>
</evidence>
<evidence type="ECO:0000313" key="8">
    <source>
        <dbReference type="Proteomes" id="UP000288216"/>
    </source>
</evidence>
<dbReference type="GO" id="GO:0050684">
    <property type="term" value="P:regulation of mRNA processing"/>
    <property type="evidence" value="ECO:0007669"/>
    <property type="project" value="InterPro"/>
</dbReference>
<dbReference type="OrthoDB" id="6073372at2759"/>
<dbReference type="GO" id="GO:0003723">
    <property type="term" value="F:RNA binding"/>
    <property type="evidence" value="ECO:0007669"/>
    <property type="project" value="TreeGrafter"/>
</dbReference>
<reference evidence="7 8" key="1">
    <citation type="journal article" date="2018" name="Nat. Ecol. Evol.">
        <title>Shark genomes provide insights into elasmobranch evolution and the origin of vertebrates.</title>
        <authorList>
            <person name="Hara Y"/>
            <person name="Yamaguchi K"/>
            <person name="Onimaru K"/>
            <person name="Kadota M"/>
            <person name="Koyanagi M"/>
            <person name="Keeley SD"/>
            <person name="Tatsumi K"/>
            <person name="Tanaka K"/>
            <person name="Motone F"/>
            <person name="Kageyama Y"/>
            <person name="Nozu R"/>
            <person name="Adachi N"/>
            <person name="Nishimura O"/>
            <person name="Nakagawa R"/>
            <person name="Tanegashima C"/>
            <person name="Kiyatake I"/>
            <person name="Matsumoto R"/>
            <person name="Murakumo K"/>
            <person name="Nishida K"/>
            <person name="Terakita A"/>
            <person name="Kuratani S"/>
            <person name="Sato K"/>
            <person name="Hyodo S Kuraku.S."/>
        </authorList>
    </citation>
    <scope>NUCLEOTIDE SEQUENCE [LARGE SCALE GENOMIC DNA]</scope>
</reference>
<accession>A0A401NVH5</accession>
<comment type="caution">
    <text evidence="7">The sequence shown here is derived from an EMBL/GenBank/DDBJ whole genome shotgun (WGS) entry which is preliminary data.</text>
</comment>
<dbReference type="PANTHER" id="PTHR14700:SF0">
    <property type="entry name" value="PENTATRICOPEPTIDE REPEAT-CONTAINING PROTEIN 2, MITOCHONDRIAL"/>
    <property type="match status" value="1"/>
</dbReference>
<dbReference type="GO" id="GO:0006397">
    <property type="term" value="P:mRNA processing"/>
    <property type="evidence" value="ECO:0007669"/>
    <property type="project" value="UniProtKB-KW"/>
</dbReference>
<dbReference type="Pfam" id="PF10037">
    <property type="entry name" value="MRP-S27"/>
    <property type="match status" value="1"/>
</dbReference>
<dbReference type="OMA" id="ICYKLXI"/>
<dbReference type="InterPro" id="IPR011990">
    <property type="entry name" value="TPR-like_helical_dom_sf"/>
</dbReference>
<evidence type="ECO:0000256" key="2">
    <source>
        <dbReference type="ARBA" id="ARBA00008677"/>
    </source>
</evidence>
<evidence type="ECO:0000256" key="3">
    <source>
        <dbReference type="ARBA" id="ARBA00014675"/>
    </source>
</evidence>
<keyword evidence="8" id="KW-1185">Reference proteome</keyword>
<keyword evidence="4" id="KW-0507">mRNA processing</keyword>
<evidence type="ECO:0000256" key="6">
    <source>
        <dbReference type="PROSITE-ProRule" id="PRU00708"/>
    </source>
</evidence>
<comment type="similarity">
    <text evidence="2">Belongs to the PTCD2 family.</text>
</comment>
<keyword evidence="5" id="KW-0496">Mitochondrion</keyword>